<keyword evidence="1" id="KW-0732">Signal</keyword>
<name>A0A085LWV6_9BILA</name>
<gene>
    <name evidence="2" type="ORF">M513_09719</name>
    <name evidence="3" type="ORF">M514_09719</name>
</gene>
<dbReference type="PANTHER" id="PTHR35573:SF2">
    <property type="entry name" value="MD-2-RELATED LIPID-RECOGNITION DOMAIN-CONTAINING PROTEIN"/>
    <property type="match status" value="1"/>
</dbReference>
<feature type="signal peptide" evidence="1">
    <location>
        <begin position="1"/>
        <end position="15"/>
    </location>
</feature>
<dbReference type="AlphaFoldDB" id="A0A085LWV6"/>
<dbReference type="Proteomes" id="UP000030764">
    <property type="component" value="Unassembled WGS sequence"/>
</dbReference>
<dbReference type="EMBL" id="KL363271">
    <property type="protein sequence ID" value="KFD49452.1"/>
    <property type="molecule type" value="Genomic_DNA"/>
</dbReference>
<feature type="chain" id="PRO_5011842724" evidence="1">
    <location>
        <begin position="16"/>
        <end position="168"/>
    </location>
</feature>
<sequence>MWWLAAIAHISFCMAMEEEESVDSMMITKECSSAEHYPVQLHFVLFTYADGNYAYPVDISQPVTLWAQLDNSDETFTNVSADMTLQKKVQVFGFNRWMSIPTLGLLNGIQMGDIPTGYVEFELRMDPSSYPKILQSLLKQGHYLVRLVLRNSSNNKEILCNLVEFKTR</sequence>
<evidence type="ECO:0000313" key="4">
    <source>
        <dbReference type="Proteomes" id="UP000030764"/>
    </source>
</evidence>
<dbReference type="EMBL" id="KL367569">
    <property type="protein sequence ID" value="KFD63667.1"/>
    <property type="molecule type" value="Genomic_DNA"/>
</dbReference>
<dbReference type="PANTHER" id="PTHR35573">
    <property type="entry name" value="PROTEIN CBG22129"/>
    <property type="match status" value="1"/>
</dbReference>
<keyword evidence="4" id="KW-1185">Reference proteome</keyword>
<evidence type="ECO:0000256" key="1">
    <source>
        <dbReference type="SAM" id="SignalP"/>
    </source>
</evidence>
<evidence type="ECO:0000313" key="3">
    <source>
        <dbReference type="EMBL" id="KFD63667.1"/>
    </source>
</evidence>
<proteinExistence type="predicted"/>
<organism evidence="2 4">
    <name type="scientific">Trichuris suis</name>
    <name type="common">pig whipworm</name>
    <dbReference type="NCBI Taxonomy" id="68888"/>
    <lineage>
        <taxon>Eukaryota</taxon>
        <taxon>Metazoa</taxon>
        <taxon>Ecdysozoa</taxon>
        <taxon>Nematoda</taxon>
        <taxon>Enoplea</taxon>
        <taxon>Dorylaimia</taxon>
        <taxon>Trichinellida</taxon>
        <taxon>Trichuridae</taxon>
        <taxon>Trichuris</taxon>
    </lineage>
</organism>
<dbReference type="Proteomes" id="UP000030758">
    <property type="component" value="Unassembled WGS sequence"/>
</dbReference>
<accession>A0A085LWV6</accession>
<evidence type="ECO:0000313" key="2">
    <source>
        <dbReference type="EMBL" id="KFD49452.1"/>
    </source>
</evidence>
<protein>
    <submittedName>
        <fullName evidence="2">Uncharacterized protein</fullName>
    </submittedName>
</protein>
<reference evidence="2 4" key="1">
    <citation type="journal article" date="2014" name="Nat. Genet.">
        <title>Genome and transcriptome of the porcine whipworm Trichuris suis.</title>
        <authorList>
            <person name="Jex A.R."/>
            <person name="Nejsum P."/>
            <person name="Schwarz E.M."/>
            <person name="Hu L."/>
            <person name="Young N.D."/>
            <person name="Hall R.S."/>
            <person name="Korhonen P.K."/>
            <person name="Liao S."/>
            <person name="Thamsborg S."/>
            <person name="Xia J."/>
            <person name="Xu P."/>
            <person name="Wang S."/>
            <person name="Scheerlinck J.P."/>
            <person name="Hofmann A."/>
            <person name="Sternberg P.W."/>
            <person name="Wang J."/>
            <person name="Gasser R.B."/>
        </authorList>
    </citation>
    <scope>NUCLEOTIDE SEQUENCE [LARGE SCALE GENOMIC DNA]</scope>
    <source>
        <strain evidence="3">DCEP-RM93F</strain>
        <strain evidence="2">DCEP-RM93M</strain>
    </source>
</reference>